<sequence>MDAGWEQALRLKMEQRSLNFCALERRRPQDMLEDAEDLGRKKAARVSVPSRRAWTSLCGRRGARDCSPSCGRPRPGARRLDWDRGHHRFGRVSAAAATNSRALLLGIFSFITSSTCLPPPGRAKDAPKAVARDSAAVTWRLLARESHRRRPALLGASSSGTVRRIDPAPPRSRAHVAETRHPRLGMGAPRK</sequence>
<dbReference type="EMBL" id="GEDV01003145">
    <property type="protein sequence ID" value="JAP85412.1"/>
    <property type="molecule type" value="Transcribed_RNA"/>
</dbReference>
<dbReference type="AlphaFoldDB" id="A0A131Z3P2"/>
<evidence type="ECO:0000313" key="2">
    <source>
        <dbReference type="EMBL" id="JAP85412.1"/>
    </source>
</evidence>
<protein>
    <submittedName>
        <fullName evidence="2">Hairy/enhancer of split related with yrpw motif 1</fullName>
    </submittedName>
</protein>
<evidence type="ECO:0000256" key="1">
    <source>
        <dbReference type="SAM" id="MobiDB-lite"/>
    </source>
</evidence>
<name>A0A131Z3P2_RHIAP</name>
<proteinExistence type="predicted"/>
<reference evidence="2" key="1">
    <citation type="journal article" date="2016" name="Ticks Tick Borne Dis.">
        <title>De novo assembly and annotation of the salivary gland transcriptome of Rhipicephalus appendiculatus male and female ticks during blood feeding.</title>
        <authorList>
            <person name="de Castro M.H."/>
            <person name="de Klerk D."/>
            <person name="Pienaar R."/>
            <person name="Latif A.A."/>
            <person name="Rees D.J."/>
            <person name="Mans B.J."/>
        </authorList>
    </citation>
    <scope>NUCLEOTIDE SEQUENCE</scope>
    <source>
        <tissue evidence="2">Salivary glands</tissue>
    </source>
</reference>
<feature type="region of interest" description="Disordered" evidence="1">
    <location>
        <begin position="152"/>
        <end position="191"/>
    </location>
</feature>
<accession>A0A131Z3P2</accession>
<organism evidence="2">
    <name type="scientific">Rhipicephalus appendiculatus</name>
    <name type="common">Brown ear tick</name>
    <dbReference type="NCBI Taxonomy" id="34631"/>
    <lineage>
        <taxon>Eukaryota</taxon>
        <taxon>Metazoa</taxon>
        <taxon>Ecdysozoa</taxon>
        <taxon>Arthropoda</taxon>
        <taxon>Chelicerata</taxon>
        <taxon>Arachnida</taxon>
        <taxon>Acari</taxon>
        <taxon>Parasitiformes</taxon>
        <taxon>Ixodida</taxon>
        <taxon>Ixodoidea</taxon>
        <taxon>Ixodidae</taxon>
        <taxon>Rhipicephalinae</taxon>
        <taxon>Rhipicephalus</taxon>
        <taxon>Rhipicephalus</taxon>
    </lineage>
</organism>